<name>A0A8J7LIH1_9NOST</name>
<dbReference type="Gene3D" id="1.10.4030.10">
    <property type="entry name" value="Porin chaperone SurA, peptide-binding domain"/>
    <property type="match status" value="1"/>
</dbReference>
<dbReference type="GO" id="GO:0003755">
    <property type="term" value="F:peptidyl-prolyl cis-trans isomerase activity"/>
    <property type="evidence" value="ECO:0007669"/>
    <property type="project" value="UniProtKB-KW"/>
</dbReference>
<evidence type="ECO:0000256" key="1">
    <source>
        <dbReference type="ARBA" id="ARBA00000971"/>
    </source>
</evidence>
<dbReference type="SUPFAM" id="SSF109998">
    <property type="entry name" value="Triger factor/SurA peptide-binding domain-like"/>
    <property type="match status" value="1"/>
</dbReference>
<proteinExistence type="predicted"/>
<dbReference type="PANTHER" id="PTHR47245:SF1">
    <property type="entry name" value="FOLDASE PROTEIN PRSA"/>
    <property type="match status" value="1"/>
</dbReference>
<keyword evidence="5 6" id="KW-0413">Isomerase</keyword>
<keyword evidence="9" id="KW-1185">Reference proteome</keyword>
<comment type="caution">
    <text evidence="8">The sequence shown here is derived from an EMBL/GenBank/DDBJ whole genome shotgun (WGS) entry which is preliminary data.</text>
</comment>
<dbReference type="SUPFAM" id="SSF54534">
    <property type="entry name" value="FKBP-like"/>
    <property type="match status" value="1"/>
</dbReference>
<comment type="catalytic activity">
    <reaction evidence="1">
        <text>[protein]-peptidylproline (omega=180) = [protein]-peptidylproline (omega=0)</text>
        <dbReference type="Rhea" id="RHEA:16237"/>
        <dbReference type="Rhea" id="RHEA-COMP:10747"/>
        <dbReference type="Rhea" id="RHEA-COMP:10748"/>
        <dbReference type="ChEBI" id="CHEBI:83833"/>
        <dbReference type="ChEBI" id="CHEBI:83834"/>
        <dbReference type="EC" id="5.2.1.8"/>
    </reaction>
</comment>
<evidence type="ECO:0000256" key="6">
    <source>
        <dbReference type="PROSITE-ProRule" id="PRU00278"/>
    </source>
</evidence>
<dbReference type="Proteomes" id="UP000662314">
    <property type="component" value="Unassembled WGS sequence"/>
</dbReference>
<dbReference type="RefSeq" id="WP_214436794.1">
    <property type="nucleotide sequence ID" value="NZ_CAWPUQ010000252.1"/>
</dbReference>
<dbReference type="PANTHER" id="PTHR47245">
    <property type="entry name" value="PEPTIDYLPROLYL ISOMERASE"/>
    <property type="match status" value="1"/>
</dbReference>
<evidence type="ECO:0000256" key="3">
    <source>
        <dbReference type="ARBA" id="ARBA00022729"/>
    </source>
</evidence>
<gene>
    <name evidence="8" type="ORF">I8752_35320</name>
</gene>
<evidence type="ECO:0000313" key="9">
    <source>
        <dbReference type="Proteomes" id="UP000662314"/>
    </source>
</evidence>
<dbReference type="InterPro" id="IPR000297">
    <property type="entry name" value="PPIase_PpiC"/>
</dbReference>
<reference evidence="8 9" key="1">
    <citation type="journal article" date="2021" name="Int. J. Syst. Evol. Microbiol.">
        <title>Amazonocrinis nigriterrae gen. nov., sp. nov., Atlanticothrix silvestris gen. nov., sp. nov. and Dendronalium phyllosphericum gen. nov., sp. nov., nostocacean cyanobacteria from Brazilian environments.</title>
        <authorList>
            <person name="Alvarenga D.O."/>
            <person name="Andreote A.P.D."/>
            <person name="Branco L.H.Z."/>
            <person name="Delbaje E."/>
            <person name="Cruz R.B."/>
            <person name="Varani A.M."/>
            <person name="Fiore M.F."/>
        </authorList>
    </citation>
    <scope>NUCLEOTIDE SEQUENCE [LARGE SCALE GENOMIC DNA]</scope>
    <source>
        <strain evidence="8 9">CENA369</strain>
    </source>
</reference>
<dbReference type="Pfam" id="PF00639">
    <property type="entry name" value="Rotamase"/>
    <property type="match status" value="1"/>
</dbReference>
<keyword evidence="3" id="KW-0732">Signal</keyword>
<organism evidence="8 9">
    <name type="scientific">Dendronalium phyllosphericum CENA369</name>
    <dbReference type="NCBI Taxonomy" id="1725256"/>
    <lineage>
        <taxon>Bacteria</taxon>
        <taxon>Bacillati</taxon>
        <taxon>Cyanobacteriota</taxon>
        <taxon>Cyanophyceae</taxon>
        <taxon>Nostocales</taxon>
        <taxon>Nostocaceae</taxon>
        <taxon>Dendronalium</taxon>
        <taxon>Dendronalium phyllosphericum</taxon>
    </lineage>
</organism>
<dbReference type="InterPro" id="IPR027304">
    <property type="entry name" value="Trigger_fact/SurA_dom_sf"/>
</dbReference>
<dbReference type="Gene3D" id="3.10.50.40">
    <property type="match status" value="1"/>
</dbReference>
<dbReference type="InterPro" id="IPR050245">
    <property type="entry name" value="PrsA_foldase"/>
</dbReference>
<evidence type="ECO:0000256" key="4">
    <source>
        <dbReference type="ARBA" id="ARBA00023110"/>
    </source>
</evidence>
<protein>
    <recommendedName>
        <fullName evidence="2">peptidylprolyl isomerase</fullName>
        <ecNumber evidence="2">5.2.1.8</ecNumber>
    </recommendedName>
</protein>
<feature type="domain" description="PpiC" evidence="7">
    <location>
        <begin position="98"/>
        <end position="208"/>
    </location>
</feature>
<dbReference type="PROSITE" id="PS50198">
    <property type="entry name" value="PPIC_PPIASE_2"/>
    <property type="match status" value="1"/>
</dbReference>
<dbReference type="InterPro" id="IPR046357">
    <property type="entry name" value="PPIase_dom_sf"/>
</dbReference>
<evidence type="ECO:0000256" key="2">
    <source>
        <dbReference type="ARBA" id="ARBA00013194"/>
    </source>
</evidence>
<keyword evidence="4 6" id="KW-0697">Rotamase</keyword>
<dbReference type="AlphaFoldDB" id="A0A8J7LIH1"/>
<accession>A0A8J7LIH1</accession>
<sequence>MSDIICVSQDEIIHQMKLSCQFPTIVDSIITRKIIINVAQEVGIKVETEELQKAADSLRSLNQLESAETTWSWLQKHCLSLDEFEELVYYNVIFSKLAEHLFADKVEQFFVENQLDYAQVVMYEVVFDDFDLAMELYYAIQEGEISFPEVAHQYIHDRELRRSGGYQGILKRTHLKPEISAAVFAATPPQILKPIVTYKGVHLINVEEIIKPELNKTLYLTIISHLFSEWLKQQLEQIKVEYSALAPSLGNGVVA</sequence>
<evidence type="ECO:0000256" key="5">
    <source>
        <dbReference type="ARBA" id="ARBA00023235"/>
    </source>
</evidence>
<dbReference type="EMBL" id="JAECZA010000313">
    <property type="protein sequence ID" value="MBH8578126.1"/>
    <property type="molecule type" value="Genomic_DNA"/>
</dbReference>
<evidence type="ECO:0000259" key="7">
    <source>
        <dbReference type="PROSITE" id="PS50198"/>
    </source>
</evidence>
<dbReference type="EC" id="5.2.1.8" evidence="2"/>
<evidence type="ECO:0000313" key="8">
    <source>
        <dbReference type="EMBL" id="MBH8578126.1"/>
    </source>
</evidence>